<evidence type="ECO:0000256" key="1">
    <source>
        <dbReference type="SAM" id="Coils"/>
    </source>
</evidence>
<keyword evidence="2" id="KW-0732">Signal</keyword>
<dbReference type="AlphaFoldDB" id="A0A8J6M4D7"/>
<keyword evidence="4" id="KW-1185">Reference proteome</keyword>
<evidence type="ECO:0000313" key="4">
    <source>
        <dbReference type="Proteomes" id="UP000601768"/>
    </source>
</evidence>
<dbReference type="RefSeq" id="WP_186506501.1">
    <property type="nucleotide sequence ID" value="NZ_JACNEP010000006.1"/>
</dbReference>
<accession>A0A8J6M4D7</accession>
<evidence type="ECO:0000256" key="2">
    <source>
        <dbReference type="SAM" id="SignalP"/>
    </source>
</evidence>
<sequence>MKAFIAGLLLLLTGCQSAYYAAMEKVGIEKREILVDRVEETKDAQKNAQTQFKSALEQLSTLIKFDGGELQSVYESLNDEYEASREAADRVSARIDKVEDVAEALFDEWQQELTQYSNESLRRASERKLKETERRYQSLIRAMRRAEQKMEPVLAALKDNTLYLKHNLNAAAIGALQGELSSLQNNVQQLIQEMNQAIAQSDAFIDNLKTNN</sequence>
<dbReference type="Pfam" id="PF11172">
    <property type="entry name" value="DUF2959"/>
    <property type="match status" value="1"/>
</dbReference>
<comment type="caution">
    <text evidence="3">The sequence shown here is derived from an EMBL/GenBank/DDBJ whole genome shotgun (WGS) entry which is preliminary data.</text>
</comment>
<reference evidence="3" key="2">
    <citation type="submission" date="2020-08" db="EMBL/GenBank/DDBJ databases">
        <authorList>
            <person name="Lai Q."/>
        </authorList>
    </citation>
    <scope>NUCLEOTIDE SEQUENCE</scope>
    <source>
        <strain evidence="3">S27-2</strain>
    </source>
</reference>
<feature type="signal peptide" evidence="2">
    <location>
        <begin position="1"/>
        <end position="21"/>
    </location>
</feature>
<feature type="chain" id="PRO_5035282023" evidence="2">
    <location>
        <begin position="22"/>
        <end position="212"/>
    </location>
</feature>
<feature type="coiled-coil region" evidence="1">
    <location>
        <begin position="38"/>
        <end position="149"/>
    </location>
</feature>
<proteinExistence type="predicted"/>
<dbReference type="EMBL" id="JACNEP010000006">
    <property type="protein sequence ID" value="MBC3766026.1"/>
    <property type="molecule type" value="Genomic_DNA"/>
</dbReference>
<dbReference type="Proteomes" id="UP000601768">
    <property type="component" value="Unassembled WGS sequence"/>
</dbReference>
<dbReference type="InterPro" id="IPR021342">
    <property type="entry name" value="DUF2959"/>
</dbReference>
<reference evidence="3" key="1">
    <citation type="journal article" date="2018" name="Int. J. Syst. Evol. Microbiol.">
        <title>Neptunicella marina gen. nov., sp. nov., isolated from surface seawater.</title>
        <authorList>
            <person name="Liu X."/>
            <person name="Lai Q."/>
            <person name="Du Y."/>
            <person name="Zhang X."/>
            <person name="Liu Z."/>
            <person name="Sun F."/>
            <person name="Shao Z."/>
        </authorList>
    </citation>
    <scope>NUCLEOTIDE SEQUENCE</scope>
    <source>
        <strain evidence="3">S27-2</strain>
    </source>
</reference>
<name>A0A8J6M4D7_9ALTE</name>
<feature type="coiled-coil region" evidence="1">
    <location>
        <begin position="173"/>
        <end position="200"/>
    </location>
</feature>
<gene>
    <name evidence="3" type="ORF">H8B19_09055</name>
</gene>
<evidence type="ECO:0000313" key="3">
    <source>
        <dbReference type="EMBL" id="MBC3766026.1"/>
    </source>
</evidence>
<organism evidence="3 4">
    <name type="scientific">Neptunicella marina</name>
    <dbReference type="NCBI Taxonomy" id="2125989"/>
    <lineage>
        <taxon>Bacteria</taxon>
        <taxon>Pseudomonadati</taxon>
        <taxon>Pseudomonadota</taxon>
        <taxon>Gammaproteobacteria</taxon>
        <taxon>Alteromonadales</taxon>
        <taxon>Alteromonadaceae</taxon>
        <taxon>Neptunicella</taxon>
    </lineage>
</organism>
<keyword evidence="1" id="KW-0175">Coiled coil</keyword>
<protein>
    <submittedName>
        <fullName evidence="3">DUF2959 domain-containing protein</fullName>
    </submittedName>
</protein>
<dbReference type="PROSITE" id="PS51257">
    <property type="entry name" value="PROKAR_LIPOPROTEIN"/>
    <property type="match status" value="1"/>
</dbReference>